<evidence type="ECO:0000256" key="7">
    <source>
        <dbReference type="ARBA" id="ARBA00022989"/>
    </source>
</evidence>
<evidence type="ECO:0000256" key="4">
    <source>
        <dbReference type="ARBA" id="ARBA00022519"/>
    </source>
</evidence>
<dbReference type="CDD" id="cd06579">
    <property type="entry name" value="TM_PBP1_transp_AraH_like"/>
    <property type="match status" value="1"/>
</dbReference>
<accession>A0ABZ2LUN1</accession>
<name>A0ABZ2LUN1_9BACT</name>
<dbReference type="Pfam" id="PF02653">
    <property type="entry name" value="BPD_transp_2"/>
    <property type="match status" value="1"/>
</dbReference>
<evidence type="ECO:0000256" key="9">
    <source>
        <dbReference type="ARBA" id="ARBA00035611"/>
    </source>
</evidence>
<evidence type="ECO:0000313" key="14">
    <source>
        <dbReference type="Proteomes" id="UP001370348"/>
    </source>
</evidence>
<evidence type="ECO:0000256" key="6">
    <source>
        <dbReference type="ARBA" id="ARBA00022692"/>
    </source>
</evidence>
<evidence type="ECO:0000256" key="11">
    <source>
        <dbReference type="SAM" id="MobiDB-lite"/>
    </source>
</evidence>
<comment type="subcellular location">
    <subcellularLocation>
        <location evidence="1">Cell membrane</location>
        <topology evidence="1">Multi-pass membrane protein</topology>
    </subcellularLocation>
</comment>
<sequence>MMGTGSKAGRGEPPNDSALTVGRGEGSSRSNAGRDEPRTSSEARGDERIADVGIARRLLARPELGAILGAVIIFAFFGSLSEVFRSPPGMANWLDPASTLGIMAIAVALLMIGGEFDLSAGVMTGTVGLTIGLLSSHYGCNVWLAILVALALALGLGFLNGYLTVRTGLPSFIITLGSFLMLQGLNLGVTKVLTNTVLIEGIDRAPGYPLARSIFASSVGLGGAEFRITILWWLALTVFATYVLLRTRQGNWIFAVGGDVRSARNVGVPADKTKIGLFMTTSGAAWLVGTMMALRLTSVQANQGIGDELIYIVAAVIGGCLLTGGFGSAIGASLGALIFGMTSQGIVYVGWDSDWFKFFLGAMLLLAVLSNHAVRRYAEQSRKRARV</sequence>
<feature type="transmembrane region" description="Helical" evidence="12">
    <location>
        <begin position="275"/>
        <end position="297"/>
    </location>
</feature>
<feature type="transmembrane region" description="Helical" evidence="12">
    <location>
        <begin position="142"/>
        <end position="163"/>
    </location>
</feature>
<evidence type="ECO:0000256" key="3">
    <source>
        <dbReference type="ARBA" id="ARBA00022475"/>
    </source>
</evidence>
<feature type="transmembrane region" description="Helical" evidence="12">
    <location>
        <begin position="309"/>
        <end position="335"/>
    </location>
</feature>
<dbReference type="InterPro" id="IPR001851">
    <property type="entry name" value="ABC_transp_permease"/>
</dbReference>
<dbReference type="PANTHER" id="PTHR32196:SF32">
    <property type="entry name" value="XYLOSE TRANSPORT SYSTEM PERMEASE PROTEIN XYLH"/>
    <property type="match status" value="1"/>
</dbReference>
<feature type="transmembrane region" description="Helical" evidence="12">
    <location>
        <begin position="169"/>
        <end position="189"/>
    </location>
</feature>
<evidence type="ECO:0000313" key="13">
    <source>
        <dbReference type="EMBL" id="WXB14631.1"/>
    </source>
</evidence>
<keyword evidence="5" id="KW-0762">Sugar transport</keyword>
<organism evidence="13 14">
    <name type="scientific">Pendulispora albinea</name>
    <dbReference type="NCBI Taxonomy" id="2741071"/>
    <lineage>
        <taxon>Bacteria</taxon>
        <taxon>Pseudomonadati</taxon>
        <taxon>Myxococcota</taxon>
        <taxon>Myxococcia</taxon>
        <taxon>Myxococcales</taxon>
        <taxon>Sorangiineae</taxon>
        <taxon>Pendulisporaceae</taxon>
        <taxon>Pendulispora</taxon>
    </lineage>
</organism>
<protein>
    <recommendedName>
        <fullName evidence="10">Xylose transport system permease protein XylH</fullName>
    </recommendedName>
</protein>
<evidence type="ECO:0000256" key="12">
    <source>
        <dbReference type="SAM" id="Phobius"/>
    </source>
</evidence>
<keyword evidence="6 12" id="KW-0812">Transmembrane</keyword>
<keyword evidence="7 12" id="KW-1133">Transmembrane helix</keyword>
<keyword evidence="2" id="KW-0813">Transport</keyword>
<keyword evidence="14" id="KW-1185">Reference proteome</keyword>
<keyword evidence="4" id="KW-0997">Cell inner membrane</keyword>
<feature type="transmembrane region" description="Helical" evidence="12">
    <location>
        <begin position="226"/>
        <end position="245"/>
    </location>
</feature>
<evidence type="ECO:0000256" key="1">
    <source>
        <dbReference type="ARBA" id="ARBA00004651"/>
    </source>
</evidence>
<evidence type="ECO:0000256" key="5">
    <source>
        <dbReference type="ARBA" id="ARBA00022597"/>
    </source>
</evidence>
<feature type="compositionally biased region" description="Basic and acidic residues" evidence="11">
    <location>
        <begin position="32"/>
        <end position="45"/>
    </location>
</feature>
<keyword evidence="8 12" id="KW-0472">Membrane</keyword>
<dbReference type="RefSeq" id="WP_394824255.1">
    <property type="nucleotide sequence ID" value="NZ_CP089984.1"/>
</dbReference>
<dbReference type="EMBL" id="CP089984">
    <property type="protein sequence ID" value="WXB14631.1"/>
    <property type="molecule type" value="Genomic_DNA"/>
</dbReference>
<feature type="region of interest" description="Disordered" evidence="11">
    <location>
        <begin position="1"/>
        <end position="45"/>
    </location>
</feature>
<evidence type="ECO:0000256" key="10">
    <source>
        <dbReference type="ARBA" id="ARBA00035686"/>
    </source>
</evidence>
<proteinExistence type="predicted"/>
<gene>
    <name evidence="13" type="ORF">LZC94_43260</name>
</gene>
<feature type="transmembrane region" description="Helical" evidence="12">
    <location>
        <begin position="355"/>
        <end position="374"/>
    </location>
</feature>
<comment type="function">
    <text evidence="9">Part of the binding-protein-dependent transport system for D-xylose. Probably responsible for the translocation of the substrate across the membrane.</text>
</comment>
<keyword evidence="3" id="KW-1003">Cell membrane</keyword>
<dbReference type="PANTHER" id="PTHR32196">
    <property type="entry name" value="ABC TRANSPORTER PERMEASE PROTEIN YPHD-RELATED-RELATED"/>
    <property type="match status" value="1"/>
</dbReference>
<feature type="transmembrane region" description="Helical" evidence="12">
    <location>
        <begin position="93"/>
        <end position="112"/>
    </location>
</feature>
<feature type="transmembrane region" description="Helical" evidence="12">
    <location>
        <begin position="64"/>
        <end position="81"/>
    </location>
</feature>
<evidence type="ECO:0000256" key="8">
    <source>
        <dbReference type="ARBA" id="ARBA00023136"/>
    </source>
</evidence>
<evidence type="ECO:0000256" key="2">
    <source>
        <dbReference type="ARBA" id="ARBA00022448"/>
    </source>
</evidence>
<dbReference type="Proteomes" id="UP001370348">
    <property type="component" value="Chromosome"/>
</dbReference>
<reference evidence="13 14" key="1">
    <citation type="submission" date="2021-12" db="EMBL/GenBank/DDBJ databases">
        <title>Discovery of the Pendulisporaceae a myxobacterial family with distinct sporulation behavior and unique specialized metabolism.</title>
        <authorList>
            <person name="Garcia R."/>
            <person name="Popoff A."/>
            <person name="Bader C.D."/>
            <person name="Loehr J."/>
            <person name="Walesch S."/>
            <person name="Walt C."/>
            <person name="Boldt J."/>
            <person name="Bunk B."/>
            <person name="Haeckl F.J.F.P.J."/>
            <person name="Gunesch A.P."/>
            <person name="Birkelbach J."/>
            <person name="Nuebel U."/>
            <person name="Pietschmann T."/>
            <person name="Bach T."/>
            <person name="Mueller R."/>
        </authorList>
    </citation>
    <scope>NUCLEOTIDE SEQUENCE [LARGE SCALE GENOMIC DNA]</scope>
    <source>
        <strain evidence="13 14">MSr11954</strain>
    </source>
</reference>